<keyword evidence="2" id="KW-1185">Reference proteome</keyword>
<gene>
    <name evidence="1" type="ORF">AAG747_29185</name>
</gene>
<organism evidence="1 2">
    <name type="scientific">Rapidithrix thailandica</name>
    <dbReference type="NCBI Taxonomy" id="413964"/>
    <lineage>
        <taxon>Bacteria</taxon>
        <taxon>Pseudomonadati</taxon>
        <taxon>Bacteroidota</taxon>
        <taxon>Cytophagia</taxon>
        <taxon>Cytophagales</taxon>
        <taxon>Flammeovirgaceae</taxon>
        <taxon>Rapidithrix</taxon>
    </lineage>
</organism>
<accession>A0AAW9SJQ6</accession>
<reference evidence="1 2" key="1">
    <citation type="submission" date="2024-04" db="EMBL/GenBank/DDBJ databases">
        <title>Novel genus in family Flammeovirgaceae.</title>
        <authorList>
            <person name="Nguyen T.H."/>
            <person name="Vuong T.Q."/>
            <person name="Le H."/>
            <person name="Kim S.-G."/>
        </authorList>
    </citation>
    <scope>NUCLEOTIDE SEQUENCE [LARGE SCALE GENOMIC DNA]</scope>
    <source>
        <strain evidence="1 2">JCM 23209</strain>
    </source>
</reference>
<evidence type="ECO:0000313" key="1">
    <source>
        <dbReference type="EMBL" id="MEN7552020.1"/>
    </source>
</evidence>
<comment type="caution">
    <text evidence="1">The sequence shown here is derived from an EMBL/GenBank/DDBJ whole genome shotgun (WGS) entry which is preliminary data.</text>
</comment>
<dbReference type="Proteomes" id="UP001403385">
    <property type="component" value="Unassembled WGS sequence"/>
</dbReference>
<proteinExistence type="predicted"/>
<dbReference type="EMBL" id="JBDKWZ010000041">
    <property type="protein sequence ID" value="MEN7552020.1"/>
    <property type="molecule type" value="Genomic_DNA"/>
</dbReference>
<evidence type="ECO:0000313" key="2">
    <source>
        <dbReference type="Proteomes" id="UP001403385"/>
    </source>
</evidence>
<dbReference type="AlphaFoldDB" id="A0AAW9SJQ6"/>
<sequence>MKNTYCISYDLIGPDQDYDGLHEAIKSYGYWWHHLDSTWFIKSDKKASEILKHLSEFIDDDDKIIVFSVGNSWWSKGFTKRGLDWLHKNFK</sequence>
<dbReference type="RefSeq" id="WP_346824797.1">
    <property type="nucleotide sequence ID" value="NZ_JBDKWZ010000041.1"/>
</dbReference>
<protein>
    <submittedName>
        <fullName evidence="1">CRISPR-associated protein Cas2</fullName>
    </submittedName>
</protein>
<name>A0AAW9SJQ6_9BACT</name>